<keyword evidence="1" id="KW-0540">Nuclease</keyword>
<dbReference type="PANTHER" id="PTHR30231">
    <property type="entry name" value="DNA POLYMERASE III SUBUNIT EPSILON"/>
    <property type="match status" value="1"/>
</dbReference>
<evidence type="ECO:0000256" key="1">
    <source>
        <dbReference type="ARBA" id="ARBA00022722"/>
    </source>
</evidence>
<keyword evidence="2" id="KW-0378">Hydrolase</keyword>
<dbReference type="Proteomes" id="UP001604336">
    <property type="component" value="Unassembled WGS sequence"/>
</dbReference>
<dbReference type="AlphaFoldDB" id="A0ABD1U1C8"/>
<evidence type="ECO:0000313" key="5">
    <source>
        <dbReference type="Proteomes" id="UP001604336"/>
    </source>
</evidence>
<keyword evidence="3" id="KW-0269">Exonuclease</keyword>
<organism evidence="4 5">
    <name type="scientific">Abeliophyllum distichum</name>
    <dbReference type="NCBI Taxonomy" id="126358"/>
    <lineage>
        <taxon>Eukaryota</taxon>
        <taxon>Viridiplantae</taxon>
        <taxon>Streptophyta</taxon>
        <taxon>Embryophyta</taxon>
        <taxon>Tracheophyta</taxon>
        <taxon>Spermatophyta</taxon>
        <taxon>Magnoliopsida</taxon>
        <taxon>eudicotyledons</taxon>
        <taxon>Gunneridae</taxon>
        <taxon>Pentapetalae</taxon>
        <taxon>asterids</taxon>
        <taxon>lamiids</taxon>
        <taxon>Lamiales</taxon>
        <taxon>Oleaceae</taxon>
        <taxon>Forsythieae</taxon>
        <taxon>Abeliophyllum</taxon>
    </lineage>
</organism>
<gene>
    <name evidence="4" type="ORF">Adt_15054</name>
</gene>
<name>A0ABD1U1C8_9LAMI</name>
<proteinExistence type="predicted"/>
<dbReference type="PANTHER" id="PTHR30231:SF4">
    <property type="entry name" value="PROTEIN NEN2"/>
    <property type="match status" value="1"/>
</dbReference>
<keyword evidence="5" id="KW-1185">Reference proteome</keyword>
<protein>
    <submittedName>
        <fullName evidence="4">Protein NEN2</fullName>
    </submittedName>
</protein>
<sequence>MGQNLAHFVNTQMGYPFCRINVLTRCCSIVFSKILKAFAEINRPAPEPKGTIDSLALLMQKFGRRTGDMKMATFASCNLFWLGRQTHRSLDDDRMNLEIFKYCATVLVMVMS</sequence>
<evidence type="ECO:0000256" key="3">
    <source>
        <dbReference type="ARBA" id="ARBA00022839"/>
    </source>
</evidence>
<dbReference type="GO" id="GO:0004527">
    <property type="term" value="F:exonuclease activity"/>
    <property type="evidence" value="ECO:0007669"/>
    <property type="project" value="UniProtKB-KW"/>
</dbReference>
<comment type="caution">
    <text evidence="4">The sequence shown here is derived from an EMBL/GenBank/DDBJ whole genome shotgun (WGS) entry which is preliminary data.</text>
</comment>
<dbReference type="EMBL" id="JBFOLK010000004">
    <property type="protein sequence ID" value="KAL2518807.1"/>
    <property type="molecule type" value="Genomic_DNA"/>
</dbReference>
<evidence type="ECO:0000256" key="2">
    <source>
        <dbReference type="ARBA" id="ARBA00022801"/>
    </source>
</evidence>
<reference evidence="5" key="1">
    <citation type="submission" date="2024-07" db="EMBL/GenBank/DDBJ databases">
        <title>Two chromosome-level genome assemblies of Korean endemic species Abeliophyllum distichum and Forsythia ovata (Oleaceae).</title>
        <authorList>
            <person name="Jang H."/>
        </authorList>
    </citation>
    <scope>NUCLEOTIDE SEQUENCE [LARGE SCALE GENOMIC DNA]</scope>
</reference>
<evidence type="ECO:0000313" key="4">
    <source>
        <dbReference type="EMBL" id="KAL2518807.1"/>
    </source>
</evidence>
<accession>A0ABD1U1C8</accession>